<reference evidence="1" key="2">
    <citation type="submission" date="2022-10" db="EMBL/GenBank/DDBJ databases">
        <authorList>
            <consortium name="ENA_rothamsted_submissions"/>
            <consortium name="culmorum"/>
            <person name="King R."/>
        </authorList>
    </citation>
    <scope>NUCLEOTIDE SEQUENCE</scope>
</reference>
<dbReference type="AlphaFoldDB" id="A0A9N9RDG9"/>
<reference evidence="1" key="1">
    <citation type="submission" date="2021-12" db="EMBL/GenBank/DDBJ databases">
        <authorList>
            <person name="King R."/>
        </authorList>
    </citation>
    <scope>NUCLEOTIDE SEQUENCE</scope>
</reference>
<proteinExistence type="predicted"/>
<dbReference type="SUPFAM" id="SSF63829">
    <property type="entry name" value="Calcium-dependent phosphotriesterase"/>
    <property type="match status" value="1"/>
</dbReference>
<accession>A0A9N9RDG9</accession>
<organism evidence="1 2">
    <name type="scientific">Diatraea saccharalis</name>
    <name type="common">sugarcane borer</name>
    <dbReference type="NCBI Taxonomy" id="40085"/>
    <lineage>
        <taxon>Eukaryota</taxon>
        <taxon>Metazoa</taxon>
        <taxon>Ecdysozoa</taxon>
        <taxon>Arthropoda</taxon>
        <taxon>Hexapoda</taxon>
        <taxon>Insecta</taxon>
        <taxon>Pterygota</taxon>
        <taxon>Neoptera</taxon>
        <taxon>Endopterygota</taxon>
        <taxon>Lepidoptera</taxon>
        <taxon>Glossata</taxon>
        <taxon>Ditrysia</taxon>
        <taxon>Pyraloidea</taxon>
        <taxon>Crambidae</taxon>
        <taxon>Crambinae</taxon>
        <taxon>Diatraea</taxon>
    </lineage>
</organism>
<dbReference type="InterPro" id="IPR015943">
    <property type="entry name" value="WD40/YVTN_repeat-like_dom_sf"/>
</dbReference>
<protein>
    <submittedName>
        <fullName evidence="1">Uncharacterized protein</fullName>
    </submittedName>
</protein>
<dbReference type="EMBL" id="OU893338">
    <property type="protein sequence ID" value="CAG9794668.1"/>
    <property type="molecule type" value="Genomic_DNA"/>
</dbReference>
<dbReference type="Gene3D" id="2.130.10.10">
    <property type="entry name" value="YVTN repeat-like/Quinoprotein amine dehydrogenase"/>
    <property type="match status" value="1"/>
</dbReference>
<keyword evidence="2" id="KW-1185">Reference proteome</keyword>
<gene>
    <name evidence="1" type="ORF">DIATSA_LOCUS12021</name>
</gene>
<sequence>MLTLTIAAKSLPHKTCNRLKINEQWYDREIIISNMGRPYSLQVHKSTNTLFFSYSEPDTYTDTDFQLFDINLATKEQHIIAGIRGGCAVAIDQANDDIYLGGSDGIYKYNMLTKLADYYKEKGKNIWSLYYNRNLFYVSYPEQKLHIEIDGKFMAVKEFGNFEVDLFHVTGNNEIYVFANRTGLYTYDSNTFTVHILSEFLSVRQITEDNEGTIYICTNIGIFTYIYKSRDLIQIVDLKNVYGLAFDKDNQFVFSDEKNVVLLKHSEYGCITNDNNW</sequence>
<name>A0A9N9RDG9_9NEOP</name>
<dbReference type="Proteomes" id="UP001153714">
    <property type="component" value="Chromosome 7"/>
</dbReference>
<dbReference type="OrthoDB" id="7316416at2759"/>
<evidence type="ECO:0000313" key="2">
    <source>
        <dbReference type="Proteomes" id="UP001153714"/>
    </source>
</evidence>
<evidence type="ECO:0000313" key="1">
    <source>
        <dbReference type="EMBL" id="CAG9794668.1"/>
    </source>
</evidence>